<dbReference type="Proteomes" id="UP000256328">
    <property type="component" value="Unassembled WGS sequence"/>
</dbReference>
<evidence type="ECO:0000256" key="1">
    <source>
        <dbReference type="SAM" id="Coils"/>
    </source>
</evidence>
<name>A0A3D8QL26_9HELO</name>
<sequence length="238" mass="25977">MATAGQATGHTNRDEVSSPQTDALLQNIGLPSIQEPANTAADPNAAIEPVTASRTAGIQQQLQQLMEQVNLLDREVSSVAKARAANPPCGISAVPSDAFRKITPSDWMRDQYLIYHYCSVTSLTLTDDASIQALYLPPGERAVLISQGMPDAWPVSHICSPSCLHEHSIMAMQHQAAVLILLTADLHNIKQPNCHIYLLNATIVHMMSNFLIHDQHPATLIILAHFAVLVHPFEKDRS</sequence>
<comment type="caution">
    <text evidence="3">The sequence shown here is derived from an EMBL/GenBank/DDBJ whole genome shotgun (WGS) entry which is preliminary data.</text>
</comment>
<evidence type="ECO:0000256" key="2">
    <source>
        <dbReference type="SAM" id="MobiDB-lite"/>
    </source>
</evidence>
<dbReference type="OrthoDB" id="5386330at2759"/>
<dbReference type="EMBL" id="PDLN01000017">
    <property type="protein sequence ID" value="RDW62526.1"/>
    <property type="molecule type" value="Genomic_DNA"/>
</dbReference>
<keyword evidence="4" id="KW-1185">Reference proteome</keyword>
<evidence type="ECO:0000313" key="3">
    <source>
        <dbReference type="EMBL" id="RDW62526.1"/>
    </source>
</evidence>
<gene>
    <name evidence="3" type="ORF">BP5796_10828</name>
</gene>
<feature type="coiled-coil region" evidence="1">
    <location>
        <begin position="55"/>
        <end position="82"/>
    </location>
</feature>
<proteinExistence type="predicted"/>
<keyword evidence="1" id="KW-0175">Coiled coil</keyword>
<accession>A0A3D8QL26</accession>
<evidence type="ECO:0000313" key="4">
    <source>
        <dbReference type="Proteomes" id="UP000256328"/>
    </source>
</evidence>
<reference evidence="3 4" key="1">
    <citation type="journal article" date="2018" name="IMA Fungus">
        <title>IMA Genome-F 9: Draft genome sequence of Annulohypoxylon stygium, Aspergillus mulundensis, Berkeleyomyces basicola (syn. Thielaviopsis basicola), Ceratocystis smalleyi, two Cercospora beticola strains, Coleophoma cylindrospora, Fusarium fracticaudum, Phialophora cf. hyalina, and Morchella septimelata.</title>
        <authorList>
            <person name="Wingfield B.D."/>
            <person name="Bills G.F."/>
            <person name="Dong Y."/>
            <person name="Huang W."/>
            <person name="Nel W.J."/>
            <person name="Swalarsk-Parry B.S."/>
            <person name="Vaghefi N."/>
            <person name="Wilken P.M."/>
            <person name="An Z."/>
            <person name="de Beer Z.W."/>
            <person name="De Vos L."/>
            <person name="Chen L."/>
            <person name="Duong T.A."/>
            <person name="Gao Y."/>
            <person name="Hammerbacher A."/>
            <person name="Kikkert J.R."/>
            <person name="Li Y."/>
            <person name="Li H."/>
            <person name="Li K."/>
            <person name="Li Q."/>
            <person name="Liu X."/>
            <person name="Ma X."/>
            <person name="Naidoo K."/>
            <person name="Pethybridge S.J."/>
            <person name="Sun J."/>
            <person name="Steenkamp E.T."/>
            <person name="van der Nest M.A."/>
            <person name="van Wyk S."/>
            <person name="Wingfield M.J."/>
            <person name="Xiong C."/>
            <person name="Yue Q."/>
            <person name="Zhang X."/>
        </authorList>
    </citation>
    <scope>NUCLEOTIDE SEQUENCE [LARGE SCALE GENOMIC DNA]</scope>
    <source>
        <strain evidence="3 4">BP5796</strain>
    </source>
</reference>
<feature type="compositionally biased region" description="Polar residues" evidence="2">
    <location>
        <begin position="1"/>
        <end position="10"/>
    </location>
</feature>
<protein>
    <submittedName>
        <fullName evidence="3">Uncharacterized protein</fullName>
    </submittedName>
</protein>
<dbReference type="AlphaFoldDB" id="A0A3D8QL26"/>
<feature type="region of interest" description="Disordered" evidence="2">
    <location>
        <begin position="1"/>
        <end position="20"/>
    </location>
</feature>
<organism evidence="3 4">
    <name type="scientific">Coleophoma crateriformis</name>
    <dbReference type="NCBI Taxonomy" id="565419"/>
    <lineage>
        <taxon>Eukaryota</taxon>
        <taxon>Fungi</taxon>
        <taxon>Dikarya</taxon>
        <taxon>Ascomycota</taxon>
        <taxon>Pezizomycotina</taxon>
        <taxon>Leotiomycetes</taxon>
        <taxon>Helotiales</taxon>
        <taxon>Dermateaceae</taxon>
        <taxon>Coleophoma</taxon>
    </lineage>
</organism>